<dbReference type="Proteomes" id="UP001256827">
    <property type="component" value="Chromosome"/>
</dbReference>
<evidence type="ECO:0000259" key="2">
    <source>
        <dbReference type="PROSITE" id="PS51910"/>
    </source>
</evidence>
<dbReference type="PANTHER" id="PTHR46066">
    <property type="entry name" value="CHITINASE DOMAIN-CONTAINING PROTEIN 1 FAMILY MEMBER"/>
    <property type="match status" value="1"/>
</dbReference>
<dbReference type="SMART" id="SM00636">
    <property type="entry name" value="Glyco_18"/>
    <property type="match status" value="1"/>
</dbReference>
<gene>
    <name evidence="3" type="ORF">RGB73_24635</name>
</gene>
<dbReference type="Pfam" id="PF00704">
    <property type="entry name" value="Glyco_hydro_18"/>
    <property type="match status" value="1"/>
</dbReference>
<keyword evidence="4" id="KW-1185">Reference proteome</keyword>
<protein>
    <submittedName>
        <fullName evidence="3">Stalk domain-containing protein</fullName>
    </submittedName>
</protein>
<dbReference type="InterPro" id="IPR011583">
    <property type="entry name" value="Chitinase_II/V-like_cat"/>
</dbReference>
<feature type="signal peptide" evidence="1">
    <location>
        <begin position="1"/>
        <end position="29"/>
    </location>
</feature>
<organism evidence="3 4">
    <name type="scientific">Brevibacillus brevis</name>
    <name type="common">Bacillus brevis</name>
    <dbReference type="NCBI Taxonomy" id="1393"/>
    <lineage>
        <taxon>Bacteria</taxon>
        <taxon>Bacillati</taxon>
        <taxon>Bacillota</taxon>
        <taxon>Bacilli</taxon>
        <taxon>Bacillales</taxon>
        <taxon>Paenibacillaceae</taxon>
        <taxon>Brevibacillus</taxon>
    </lineage>
</organism>
<dbReference type="InterPro" id="IPR017853">
    <property type="entry name" value="GH"/>
</dbReference>
<dbReference type="SUPFAM" id="SSF55383">
    <property type="entry name" value="Copper amine oxidase, domain N"/>
    <property type="match status" value="1"/>
</dbReference>
<evidence type="ECO:0000313" key="3">
    <source>
        <dbReference type="EMBL" id="WNC13836.1"/>
    </source>
</evidence>
<dbReference type="Gene3D" id="3.20.20.80">
    <property type="entry name" value="Glycosidases"/>
    <property type="match status" value="1"/>
</dbReference>
<dbReference type="InterPro" id="IPR012854">
    <property type="entry name" value="Cu_amine_oxidase-like_N"/>
</dbReference>
<dbReference type="PANTHER" id="PTHR46066:SF2">
    <property type="entry name" value="CHITINASE DOMAIN-CONTAINING PROTEIN 1"/>
    <property type="match status" value="1"/>
</dbReference>
<feature type="domain" description="GH18" evidence="2">
    <location>
        <begin position="172"/>
        <end position="415"/>
    </location>
</feature>
<dbReference type="RefSeq" id="WP_310765460.1">
    <property type="nucleotide sequence ID" value="NZ_CP134050.1"/>
</dbReference>
<proteinExistence type="predicted"/>
<dbReference type="EMBL" id="CP134050">
    <property type="protein sequence ID" value="WNC13836.1"/>
    <property type="molecule type" value="Genomic_DNA"/>
</dbReference>
<keyword evidence="1" id="KW-0732">Signal</keyword>
<dbReference type="PROSITE" id="PS51910">
    <property type="entry name" value="GH18_2"/>
    <property type="match status" value="1"/>
</dbReference>
<name>A0ABY9T3N3_BREBE</name>
<accession>A0ABY9T3N3</accession>
<dbReference type="Gene3D" id="3.30.457.10">
    <property type="entry name" value="Copper amine oxidase-like, N-terminal domain"/>
    <property type="match status" value="1"/>
</dbReference>
<evidence type="ECO:0000313" key="4">
    <source>
        <dbReference type="Proteomes" id="UP001256827"/>
    </source>
</evidence>
<evidence type="ECO:0000256" key="1">
    <source>
        <dbReference type="SAM" id="SignalP"/>
    </source>
</evidence>
<feature type="chain" id="PRO_5045819856" evidence="1">
    <location>
        <begin position="30"/>
        <end position="419"/>
    </location>
</feature>
<dbReference type="InterPro" id="IPR036582">
    <property type="entry name" value="Mao_N_sf"/>
</dbReference>
<sequence>MIVTRLWKLFLSLSICICSLVIGTFPASAATAASSGITVLMDGYPLAFPTPPVIEKGTTLVPFRAISEAMGVDVQWDGPTQTITAIQTNEQDQKTVKMTLGNPQIFVNGQTVGLAVAPYERNGSTLIPLRFFSEQFGAKVSWDESTKTVSIVSPARDMYSLAFYAISSFAQKDLISRFDSVAFGWSRIDKDGSLTLSGSDFYWPQPAGSTTPETIIGEAKAAGTTPYLMVFAADGSGELTTLLTDRSLREKAIAGIVKIVQEKGLEGVVLDFEGLGMNGQATEIKQDYNEFVQLLSGQIKPLGAKLTLVLHPLNGAYQGYDYASLGKLADDLVIMAYAYENEKGPEPMDKVDQAIRLALAKVPKEKLILGISMGSENDQSVNQKIGLAKRYGLKGFALWRLGLISQAAMSRVQEAVSMK</sequence>
<dbReference type="Pfam" id="PF07833">
    <property type="entry name" value="Cu_amine_oxidN1"/>
    <property type="match status" value="1"/>
</dbReference>
<dbReference type="SUPFAM" id="SSF51445">
    <property type="entry name" value="(Trans)glycosidases"/>
    <property type="match status" value="1"/>
</dbReference>
<reference evidence="3 4" key="1">
    <citation type="submission" date="2023-09" db="EMBL/GenBank/DDBJ databases">
        <title>Complete Genome and Methylome dissection of Bacillus brevis NEB573 original source of BbsI restriction endonuclease.</title>
        <authorList>
            <person name="Fomenkov A."/>
            <person name="Roberts R.D."/>
        </authorList>
    </citation>
    <scope>NUCLEOTIDE SEQUENCE [LARGE SCALE GENOMIC DNA]</scope>
    <source>
        <strain evidence="3 4">NEB573</strain>
    </source>
</reference>
<dbReference type="InterPro" id="IPR001223">
    <property type="entry name" value="Glyco_hydro18_cat"/>
</dbReference>